<keyword evidence="13" id="KW-1185">Reference proteome</keyword>
<evidence type="ECO:0000313" key="13">
    <source>
        <dbReference type="Proteomes" id="UP000235005"/>
    </source>
</evidence>
<dbReference type="Pfam" id="PF21082">
    <property type="entry name" value="MS_channel_3rd"/>
    <property type="match status" value="1"/>
</dbReference>
<dbReference type="PANTHER" id="PTHR30460">
    <property type="entry name" value="MODERATE CONDUCTANCE MECHANOSENSITIVE CHANNEL YBIO"/>
    <property type="match status" value="1"/>
</dbReference>
<evidence type="ECO:0000259" key="11">
    <source>
        <dbReference type="Pfam" id="PF21088"/>
    </source>
</evidence>
<dbReference type="InterPro" id="IPR049142">
    <property type="entry name" value="MS_channel_1st"/>
</dbReference>
<dbReference type="InterPro" id="IPR010920">
    <property type="entry name" value="LSM_dom_sf"/>
</dbReference>
<comment type="similarity">
    <text evidence="2">Belongs to the MscS (TC 1.A.23) family.</text>
</comment>
<reference evidence="12 13" key="1">
    <citation type="submission" date="2018-01" db="EMBL/GenBank/DDBJ databases">
        <title>The draft genome sequence of Halioglobus lutimaris HF004.</title>
        <authorList>
            <person name="Du Z.-J."/>
            <person name="Shi M.-J."/>
        </authorList>
    </citation>
    <scope>NUCLEOTIDE SEQUENCE [LARGE SCALE GENOMIC DNA]</scope>
    <source>
        <strain evidence="12 13">HF004</strain>
    </source>
</reference>
<accession>A0A2N5X845</accession>
<sequence>MPPEQAVMNFMPVETSHNASAVLAALAFLLLTAFSSIEVVAQTGSASTDAVSTAGESLDELVQLLEDPERRSVFLERVRTLESANITTSEEDGSLEISTAINLDQRVGLFLKNYLSLIDQSDMRASNVGKIAAISVITLLLMMLAWVNTLLSRYIDRKLGAFRSTAQLSGARFGTMFTWQRTAGCIICFFAWLYALVIVVFDQTLASPYVEALTTGAQTAFAVLFVALLFLVIWEVTNAAMESLVKRKSELDNGRVKTLLPVARNVFTFVLILLSTLVILSELGIDVVPLLAGAGVVGIAIGFGAQTLVKDFLTGFTIIIEDLLQIGDVVGVAGRQGRVTHISMRKIELRSLDGTVHTVPFSAIDIVDNLTKDFSYYMLEVGVAYRENTDEVVQCLLEIDEELRNQPDFGESILEPLEVLGVDQLADSAVIIKARTKTSPREKWRIGREFNRRIKLAFDERDIEIPFPHQTLYFGVDKDGKAPPLVIESEKDDLPAGNEQKSNQDKKESKA</sequence>
<comment type="subcellular location">
    <subcellularLocation>
        <location evidence="1">Cell membrane</location>
        <topology evidence="1">Multi-pass membrane protein</topology>
    </subcellularLocation>
</comment>
<keyword evidence="3" id="KW-1003">Cell membrane</keyword>
<feature type="transmembrane region" description="Helical" evidence="8">
    <location>
        <begin position="221"/>
        <end position="241"/>
    </location>
</feature>
<evidence type="ECO:0000256" key="3">
    <source>
        <dbReference type="ARBA" id="ARBA00022475"/>
    </source>
</evidence>
<dbReference type="SUPFAM" id="SSF82689">
    <property type="entry name" value="Mechanosensitive channel protein MscS (YggB), C-terminal domain"/>
    <property type="match status" value="1"/>
</dbReference>
<feature type="transmembrane region" description="Helical" evidence="8">
    <location>
        <begin position="262"/>
        <end position="281"/>
    </location>
</feature>
<dbReference type="InterPro" id="IPR023408">
    <property type="entry name" value="MscS_beta-dom_sf"/>
</dbReference>
<dbReference type="EMBL" id="PKUS01000001">
    <property type="protein sequence ID" value="PLW70666.1"/>
    <property type="molecule type" value="Genomic_DNA"/>
</dbReference>
<dbReference type="SUPFAM" id="SSF82861">
    <property type="entry name" value="Mechanosensitive channel protein MscS (YggB), transmembrane region"/>
    <property type="match status" value="1"/>
</dbReference>
<organism evidence="12 13">
    <name type="scientific">Pseudohalioglobus lutimaris</name>
    <dbReference type="NCBI Taxonomy" id="1737061"/>
    <lineage>
        <taxon>Bacteria</taxon>
        <taxon>Pseudomonadati</taxon>
        <taxon>Pseudomonadota</taxon>
        <taxon>Gammaproteobacteria</taxon>
        <taxon>Cellvibrionales</taxon>
        <taxon>Halieaceae</taxon>
        <taxon>Pseudohalioglobus</taxon>
    </lineage>
</organism>
<dbReference type="AlphaFoldDB" id="A0A2N5X845"/>
<dbReference type="Gene3D" id="3.30.70.100">
    <property type="match status" value="1"/>
</dbReference>
<dbReference type="GO" id="GO:0005886">
    <property type="term" value="C:plasma membrane"/>
    <property type="evidence" value="ECO:0007669"/>
    <property type="project" value="UniProtKB-SubCell"/>
</dbReference>
<evidence type="ECO:0000256" key="6">
    <source>
        <dbReference type="ARBA" id="ARBA00023136"/>
    </source>
</evidence>
<dbReference type="SUPFAM" id="SSF50182">
    <property type="entry name" value="Sm-like ribonucleoproteins"/>
    <property type="match status" value="1"/>
</dbReference>
<evidence type="ECO:0000256" key="4">
    <source>
        <dbReference type="ARBA" id="ARBA00022692"/>
    </source>
</evidence>
<evidence type="ECO:0000256" key="5">
    <source>
        <dbReference type="ARBA" id="ARBA00022989"/>
    </source>
</evidence>
<proteinExistence type="inferred from homology"/>
<keyword evidence="6 8" id="KW-0472">Membrane</keyword>
<dbReference type="GO" id="GO:0008381">
    <property type="term" value="F:mechanosensitive monoatomic ion channel activity"/>
    <property type="evidence" value="ECO:0007669"/>
    <property type="project" value="InterPro"/>
</dbReference>
<dbReference type="InterPro" id="IPR006685">
    <property type="entry name" value="MscS_channel_2nd"/>
</dbReference>
<evidence type="ECO:0000256" key="7">
    <source>
        <dbReference type="SAM" id="MobiDB-lite"/>
    </source>
</evidence>
<feature type="domain" description="Mechanosensitive ion channel MscS" evidence="9">
    <location>
        <begin position="307"/>
        <end position="371"/>
    </location>
</feature>
<evidence type="ECO:0000259" key="9">
    <source>
        <dbReference type="Pfam" id="PF00924"/>
    </source>
</evidence>
<feature type="compositionally biased region" description="Basic and acidic residues" evidence="7">
    <location>
        <begin position="502"/>
        <end position="511"/>
    </location>
</feature>
<dbReference type="Pfam" id="PF21088">
    <property type="entry name" value="MS_channel_1st"/>
    <property type="match status" value="1"/>
</dbReference>
<name>A0A2N5X845_9GAMM</name>
<feature type="transmembrane region" description="Helical" evidence="8">
    <location>
        <begin position="182"/>
        <end position="201"/>
    </location>
</feature>
<dbReference type="InterPro" id="IPR045276">
    <property type="entry name" value="YbiO_bact"/>
</dbReference>
<dbReference type="Proteomes" id="UP000235005">
    <property type="component" value="Unassembled WGS sequence"/>
</dbReference>
<feature type="transmembrane region" description="Helical" evidence="8">
    <location>
        <begin position="131"/>
        <end position="151"/>
    </location>
</feature>
<dbReference type="InterPro" id="IPR011066">
    <property type="entry name" value="MscS_channel_C_sf"/>
</dbReference>
<dbReference type="InterPro" id="IPR011014">
    <property type="entry name" value="MscS_channel_TM-2"/>
</dbReference>
<feature type="domain" description="Mechanosensitive ion channel MscS C-terminal" evidence="10">
    <location>
        <begin position="380"/>
        <end position="465"/>
    </location>
</feature>
<comment type="caution">
    <text evidence="12">The sequence shown here is derived from an EMBL/GenBank/DDBJ whole genome shotgun (WGS) entry which is preliminary data.</text>
</comment>
<evidence type="ECO:0000256" key="1">
    <source>
        <dbReference type="ARBA" id="ARBA00004651"/>
    </source>
</evidence>
<feature type="transmembrane region" description="Helical" evidence="8">
    <location>
        <begin position="287"/>
        <end position="309"/>
    </location>
</feature>
<dbReference type="PANTHER" id="PTHR30460:SF0">
    <property type="entry name" value="MODERATE CONDUCTANCE MECHANOSENSITIVE CHANNEL YBIO"/>
    <property type="match status" value="1"/>
</dbReference>
<dbReference type="InterPro" id="IPR049278">
    <property type="entry name" value="MS_channel_C"/>
</dbReference>
<keyword evidence="4 8" id="KW-0812">Transmembrane</keyword>
<evidence type="ECO:0000256" key="8">
    <source>
        <dbReference type="SAM" id="Phobius"/>
    </source>
</evidence>
<keyword evidence="5 8" id="KW-1133">Transmembrane helix</keyword>
<dbReference type="Pfam" id="PF00924">
    <property type="entry name" value="MS_channel_2nd"/>
    <property type="match status" value="1"/>
</dbReference>
<protein>
    <submittedName>
        <fullName evidence="12">Mechanosensitive ion channel family protein</fullName>
    </submittedName>
</protein>
<evidence type="ECO:0000313" key="12">
    <source>
        <dbReference type="EMBL" id="PLW70666.1"/>
    </source>
</evidence>
<dbReference type="Gene3D" id="1.10.287.1260">
    <property type="match status" value="1"/>
</dbReference>
<dbReference type="Gene3D" id="2.30.30.60">
    <property type="match status" value="1"/>
</dbReference>
<feature type="domain" description="Mechanosensitive ion channel transmembrane helices 2/3" evidence="11">
    <location>
        <begin position="265"/>
        <end position="306"/>
    </location>
</feature>
<feature type="region of interest" description="Disordered" evidence="7">
    <location>
        <begin position="484"/>
        <end position="511"/>
    </location>
</feature>
<evidence type="ECO:0000259" key="10">
    <source>
        <dbReference type="Pfam" id="PF21082"/>
    </source>
</evidence>
<evidence type="ECO:0000256" key="2">
    <source>
        <dbReference type="ARBA" id="ARBA00008017"/>
    </source>
</evidence>
<gene>
    <name evidence="12" type="ORF">C0039_00595</name>
</gene>
<dbReference type="OrthoDB" id="6500477at2"/>